<evidence type="ECO:0000313" key="3">
    <source>
        <dbReference type="Proteomes" id="UP000186917"/>
    </source>
</evidence>
<evidence type="ECO:0000256" key="1">
    <source>
        <dbReference type="SAM" id="SignalP"/>
    </source>
</evidence>
<organism evidence="2 3">
    <name type="scientific">Filimonas lacunae</name>
    <dbReference type="NCBI Taxonomy" id="477680"/>
    <lineage>
        <taxon>Bacteria</taxon>
        <taxon>Pseudomonadati</taxon>
        <taxon>Bacteroidota</taxon>
        <taxon>Chitinophagia</taxon>
        <taxon>Chitinophagales</taxon>
        <taxon>Chitinophagaceae</taxon>
        <taxon>Filimonas</taxon>
    </lineage>
</organism>
<dbReference type="KEGG" id="fln:FLA_3908"/>
<feature type="signal peptide" evidence="1">
    <location>
        <begin position="1"/>
        <end position="18"/>
    </location>
</feature>
<feature type="chain" id="PRO_5030023084" evidence="1">
    <location>
        <begin position="19"/>
        <end position="457"/>
    </location>
</feature>
<dbReference type="PROSITE" id="PS51257">
    <property type="entry name" value="PROKAR_LIPOPROTEIN"/>
    <property type="match status" value="1"/>
</dbReference>
<accession>A0A173MK77</accession>
<gene>
    <name evidence="2" type="ORF">SAMN05421788_103222</name>
</gene>
<keyword evidence="3" id="KW-1185">Reference proteome</keyword>
<dbReference type="STRING" id="477680.SAMN05421788_103222"/>
<dbReference type="RefSeq" id="WP_076378969.1">
    <property type="nucleotide sequence ID" value="NZ_AP017422.1"/>
</dbReference>
<keyword evidence="1" id="KW-0732">Signal</keyword>
<reference evidence="3" key="1">
    <citation type="submission" date="2017-01" db="EMBL/GenBank/DDBJ databases">
        <authorList>
            <person name="Varghese N."/>
            <person name="Submissions S."/>
        </authorList>
    </citation>
    <scope>NUCLEOTIDE SEQUENCE [LARGE SCALE GENOMIC DNA]</scope>
    <source>
        <strain evidence="3">DSM 21054</strain>
    </source>
</reference>
<proteinExistence type="predicted"/>
<sequence length="457" mass="49757">MKKLINIYTLFLLTVAIASGCKKSKDDNINGIPTDQRLSAALAKYKAKLLSGTDGWVLQVTPAGLKDQFGLSISPFSYYVLFTDSSACTQLADWDTTSVKTPQQSTYSIRLYQRPTLSFDNYSYVAKASDPGDANGPVYASEGGGYAWGSDFEFAFADNIDADKLGDTINLKGIFNKSPAVLIKATKAQHDSAFAGAWARSKSNFASINKILTYWKRLTVNGITYEVILDEAGRTFTFKWFDDTLHTQAIPYLYNLDGSASLVQAFTNGSTTITGFNNVSYDGTNANVTIGGINQATAITPATSAIKLDSAAPKAWYNQMNINFNGKWASDKAYHATGIDDSCKITAIASYQAYWYAGAGVFGTGSEGTCVLANNALVGTYSFSTTTFPANTGRIRFMRKSISGTNAAIVAGATMLYGGTTNNSSFREWYLVPIDVEKNIYDMVRYPDAKAWIRWHP</sequence>
<protein>
    <submittedName>
        <fullName evidence="2">VCBS repeat-containing protein</fullName>
    </submittedName>
</protein>
<dbReference type="Proteomes" id="UP000186917">
    <property type="component" value="Unassembled WGS sequence"/>
</dbReference>
<dbReference type="AlphaFoldDB" id="A0A173MK77"/>
<dbReference type="InterPro" id="IPR025396">
    <property type="entry name" value="DUF4302"/>
</dbReference>
<name>A0A173MK77_9BACT</name>
<dbReference type="Pfam" id="PF14135">
    <property type="entry name" value="DUF4302"/>
    <property type="match status" value="1"/>
</dbReference>
<evidence type="ECO:0000313" key="2">
    <source>
        <dbReference type="EMBL" id="SIT05911.1"/>
    </source>
</evidence>
<dbReference type="EMBL" id="FTOR01000003">
    <property type="protein sequence ID" value="SIT05911.1"/>
    <property type="molecule type" value="Genomic_DNA"/>
</dbReference>
<dbReference type="OrthoDB" id="707849at2"/>